<evidence type="ECO:0000259" key="1">
    <source>
        <dbReference type="PROSITE" id="PS51379"/>
    </source>
</evidence>
<dbReference type="InterPro" id="IPR017896">
    <property type="entry name" value="4Fe4S_Fe-S-bd"/>
</dbReference>
<dbReference type="Proteomes" id="UP000192393">
    <property type="component" value="Unassembled WGS sequence"/>
</dbReference>
<dbReference type="InterPro" id="IPR030948">
    <property type="entry name" value="TAT_var_transloc_signal_dom"/>
</dbReference>
<dbReference type="PANTHER" id="PTHR42783:SF3">
    <property type="entry name" value="GLUTAMATE SYNTHASE [NADPH] SMALL CHAIN-RELATED"/>
    <property type="match status" value="1"/>
</dbReference>
<dbReference type="PROSITE" id="PS51379">
    <property type="entry name" value="4FE4S_FER_2"/>
    <property type="match status" value="3"/>
</dbReference>
<dbReference type="Gene3D" id="3.30.2070.10">
    <property type="entry name" value="Formate dehydrogenase/DMSO reductase"/>
    <property type="match status" value="1"/>
</dbReference>
<dbReference type="Pfam" id="PF12838">
    <property type="entry name" value="Fer4_7"/>
    <property type="match status" value="1"/>
</dbReference>
<feature type="domain" description="4Fe-4S ferredoxin-type" evidence="1">
    <location>
        <begin position="908"/>
        <end position="937"/>
    </location>
</feature>
<dbReference type="RefSeq" id="WP_084018565.1">
    <property type="nucleotide sequence ID" value="NZ_FWXS01000010.1"/>
</dbReference>
<dbReference type="Gene3D" id="3.30.70.20">
    <property type="match status" value="2"/>
</dbReference>
<organism evidence="2 3">
    <name type="scientific">Moheibacter sediminis</name>
    <dbReference type="NCBI Taxonomy" id="1434700"/>
    <lineage>
        <taxon>Bacteria</taxon>
        <taxon>Pseudomonadati</taxon>
        <taxon>Bacteroidota</taxon>
        <taxon>Flavobacteriia</taxon>
        <taxon>Flavobacteriales</taxon>
        <taxon>Weeksellaceae</taxon>
        <taxon>Moheibacter</taxon>
    </lineage>
</organism>
<evidence type="ECO:0000313" key="2">
    <source>
        <dbReference type="EMBL" id="SMC84803.1"/>
    </source>
</evidence>
<dbReference type="Gene3D" id="3.40.50.740">
    <property type="match status" value="1"/>
</dbReference>
<dbReference type="CDD" id="cd10551">
    <property type="entry name" value="PsrB"/>
    <property type="match status" value="1"/>
</dbReference>
<dbReference type="SUPFAM" id="SSF53706">
    <property type="entry name" value="Formate dehydrogenase/DMSO reductase, domains 1-3"/>
    <property type="match status" value="1"/>
</dbReference>
<reference evidence="3" key="1">
    <citation type="submission" date="2017-04" db="EMBL/GenBank/DDBJ databases">
        <authorList>
            <person name="Varghese N."/>
            <person name="Submissions S."/>
        </authorList>
    </citation>
    <scope>NUCLEOTIDE SEQUENCE [LARGE SCALE GENOMIC DNA]</scope>
    <source>
        <strain evidence="3">CGMCC 1.12708</strain>
    </source>
</reference>
<dbReference type="EMBL" id="FWXS01000010">
    <property type="protein sequence ID" value="SMC84803.1"/>
    <property type="molecule type" value="Genomic_DNA"/>
</dbReference>
<evidence type="ECO:0000313" key="3">
    <source>
        <dbReference type="Proteomes" id="UP000192393"/>
    </source>
</evidence>
<feature type="domain" description="4Fe-4S ferredoxin-type" evidence="1">
    <location>
        <begin position="876"/>
        <end position="907"/>
    </location>
</feature>
<sequence length="1065" mass="117641">MASKNKYWRSFEELNDQSLTEQLASKEFADEIPVEDFIGNSKAMEESQTSRRDFLKLLGFSTAAVTLAACEAPVIKSIPYVVKPDNVTPGVPTWYASTIFDGYDYANVLIKTREGRPIRINTNKSAKYFASTNARVQAAVLSLYDSDKVRGPLVKEGGKFKPTSWAKLDEKVLSNLKSNSGKKVVVLTSSIPSPTTKKLIQEFKGKYPTVEHVVYDAVNYSPALDAAEEVYGQRSLPFYDLTAAHLVVSFNADFLGDYNGGGFEDGYAKSRKPGPTMLRHVQVESNLTMTGANADTRYPMKQTDVLRTLAEVYKGLTSGTSDKVALAISQEIKIKGSNAVVLGDGSKEAFAICYAINQLINSAAVSKNKVVLLKESNDKLFNQFLADAKSGNVGTLLMFQANPIYNHPKSKEIAAAFSKIGLKVAMSEKLDETAELTDIVAPVPHGLESWNDVNPITGVYSLQQPTIQRIFDTRQFQDSLLTWMKDAVNVNAIPTDTLNANPNSMELIAPKDSYRQAATEYFTYLKSNWESTILSQLGYSFNQALYNGYNESTETASLTASGDVSAAVSKLAGAKASAWELQLYTKCGMGDGSQANNPWLQELPDPITRASWDNYVTLNPNDAHHFEIKTSENANVTNGRMQFDGDFVNITANGVTIENVPVFIQPGQAIGTVGLSLGYGRTKGGKVANGIGVNAFPLYVNGNSAVTNVEIKRTKVGDKHEFACMQMQNTLMGRYEIARQATLADFINKPTEEWNEPSVMPTWRGTSPTGEVDIWRSHDRSFGPHFNLSVDLNACTGCGACVIACQAENNTAVVGKAEMRMSRDMYWLRIDRYYSDTTDNTRTQKVQLEGLTEDAKEDKTEAAMYKRLIKPAAENPDVIFQPMMCQHCNHAPCETVCPVAATSHGRQGQNMMAYNRCVGTRYCANNCPYKVRRFNWFNYAHNDKFDFNMNDDLGRMVLNPDVVVRSRGVMEKCSFCIQDTQAAILKAKKEGRRVSDEEFKDACSCAAACGTGAMVFGDVNDAESDITKLSEDKRVYRVIEELGTKPNVFYHVKVKNRTEVNGKQA</sequence>
<dbReference type="STRING" id="1434700.SAMN06296427_110107"/>
<protein>
    <submittedName>
        <fullName evidence="2">Prokaryotic molybdopterin-containing oxidoreductase family, iron-sulfur binding subunit</fullName>
    </submittedName>
</protein>
<feature type="domain" description="4Fe-4S ferredoxin-type" evidence="1">
    <location>
        <begin position="786"/>
        <end position="816"/>
    </location>
</feature>
<dbReference type="OrthoDB" id="9779457at2"/>
<dbReference type="SUPFAM" id="SSF54862">
    <property type="entry name" value="4Fe-4S ferredoxins"/>
    <property type="match status" value="1"/>
</dbReference>
<proteinExistence type="predicted"/>
<name>A0A1W2CHW0_9FLAO</name>
<dbReference type="NCBIfam" id="TIGR04519">
    <property type="entry name" value="MoCo_extend_TAT"/>
    <property type="match status" value="1"/>
</dbReference>
<dbReference type="PANTHER" id="PTHR42783">
    <property type="entry name" value="GLUTAMATE SYNTHASE [NADPH] SMALL CHAIN"/>
    <property type="match status" value="1"/>
</dbReference>
<gene>
    <name evidence="2" type="ORF">SAMN06296427_110107</name>
</gene>
<accession>A0A1W2CHW0</accession>
<dbReference type="AlphaFoldDB" id="A0A1W2CHW0"/>
<keyword evidence="3" id="KW-1185">Reference proteome</keyword>